<proteinExistence type="predicted"/>
<dbReference type="RefSeq" id="WP_138650442.1">
    <property type="nucleotide sequence ID" value="NZ_VCKW01000432.1"/>
</dbReference>
<organism evidence="3 4">
    <name type="scientific">Actinomadura soli</name>
    <dbReference type="NCBI Taxonomy" id="2508997"/>
    <lineage>
        <taxon>Bacteria</taxon>
        <taxon>Bacillati</taxon>
        <taxon>Actinomycetota</taxon>
        <taxon>Actinomycetes</taxon>
        <taxon>Streptosporangiales</taxon>
        <taxon>Thermomonosporaceae</taxon>
        <taxon>Actinomadura</taxon>
    </lineage>
</organism>
<reference evidence="3 4" key="1">
    <citation type="submission" date="2019-05" db="EMBL/GenBank/DDBJ databases">
        <title>Draft genome sequence of Actinomadura sp. 14C53.</title>
        <authorList>
            <person name="Saricaoglu S."/>
            <person name="Isik K."/>
        </authorList>
    </citation>
    <scope>NUCLEOTIDE SEQUENCE [LARGE SCALE GENOMIC DNA]</scope>
    <source>
        <strain evidence="3 4">14C53</strain>
    </source>
</reference>
<protein>
    <submittedName>
        <fullName evidence="3">Uncharacterized protein</fullName>
    </submittedName>
</protein>
<keyword evidence="2" id="KW-0732">Signal</keyword>
<dbReference type="Proteomes" id="UP000309174">
    <property type="component" value="Unassembled WGS sequence"/>
</dbReference>
<accession>A0A5C4IYS7</accession>
<feature type="compositionally biased region" description="Basic and acidic residues" evidence="1">
    <location>
        <begin position="363"/>
        <end position="378"/>
    </location>
</feature>
<feature type="chain" id="PRO_5038678249" evidence="2">
    <location>
        <begin position="25"/>
        <end position="520"/>
    </location>
</feature>
<feature type="compositionally biased region" description="Polar residues" evidence="1">
    <location>
        <begin position="437"/>
        <end position="450"/>
    </location>
</feature>
<sequence>MTITRRIGAVTLAAPLAMGVPVLAAVPAQAASTGVTAPANGSVVTSGSQLTARARFDFALTMQLWVRGPGIGDRFLQERFLAGNLSGTFPISRNGSYTVYLKGKQTGHVYDDSTFQVRIAPAAPTGVSARVSGSKLVVKWNRGHEDDLNGYTLSGSGVESTSGSVGSLCQGTSCSASLSMTRSSGPVSVGVRARRPTGSGGSLYSGTVTASAMVAGSAALPGGVGAPSLPSGGGVPGAGTPLTPFNNESPVTLPSVQPDGATPGFAYPAPQIAADSPTTQNVAATERLQWGKSVGIALVLLIAAAHLGTWTRRLRVAQAGMSSSGMAARIARSGTGRKRVSQARRQIARAEARAKTAPVMSLVEEKAEEKAEEERDKNVSTPGEAKASDTSLNNVSDPPLNEAGDLPSGKASDPAAGKASYPASNNVSDPASGKTGDLSSVLASDPTSRMASDPASGMASDLPSDMASDSALDKVSDPSLDKAKAARRPAALGKRSGGGVHVRIARSSSITKPKRGRRRK</sequence>
<feature type="signal peptide" evidence="2">
    <location>
        <begin position="1"/>
        <end position="24"/>
    </location>
</feature>
<keyword evidence="4" id="KW-1185">Reference proteome</keyword>
<dbReference type="AlphaFoldDB" id="A0A5C4IYS7"/>
<evidence type="ECO:0000256" key="1">
    <source>
        <dbReference type="SAM" id="MobiDB-lite"/>
    </source>
</evidence>
<name>A0A5C4IYS7_9ACTN</name>
<dbReference type="OrthoDB" id="3478821at2"/>
<feature type="region of interest" description="Disordered" evidence="1">
    <location>
        <begin position="321"/>
        <end position="520"/>
    </location>
</feature>
<gene>
    <name evidence="3" type="ORF">ETD83_39885</name>
</gene>
<feature type="compositionally biased region" description="Basic and acidic residues" evidence="1">
    <location>
        <begin position="471"/>
        <end position="484"/>
    </location>
</feature>
<evidence type="ECO:0000313" key="3">
    <source>
        <dbReference type="EMBL" id="TMQ87391.1"/>
    </source>
</evidence>
<comment type="caution">
    <text evidence="3">The sequence shown here is derived from an EMBL/GenBank/DDBJ whole genome shotgun (WGS) entry which is preliminary data.</text>
</comment>
<dbReference type="EMBL" id="VCKW01000432">
    <property type="protein sequence ID" value="TMQ87391.1"/>
    <property type="molecule type" value="Genomic_DNA"/>
</dbReference>
<feature type="compositionally biased region" description="Low complexity" evidence="1">
    <location>
        <begin position="321"/>
        <end position="334"/>
    </location>
</feature>
<evidence type="ECO:0000313" key="4">
    <source>
        <dbReference type="Proteomes" id="UP000309174"/>
    </source>
</evidence>
<evidence type="ECO:0000256" key="2">
    <source>
        <dbReference type="SAM" id="SignalP"/>
    </source>
</evidence>